<feature type="domain" description="RCK N-terminal" evidence="3">
    <location>
        <begin position="114"/>
        <end position="231"/>
    </location>
</feature>
<keyword evidence="5" id="KW-0813">Transport</keyword>
<proteinExistence type="predicted"/>
<dbReference type="SUPFAM" id="SSF51735">
    <property type="entry name" value="NAD(P)-binding Rossmann-fold domains"/>
    <property type="match status" value="1"/>
</dbReference>
<dbReference type="InterPro" id="IPR006037">
    <property type="entry name" value="RCK_C"/>
</dbReference>
<keyword evidence="2" id="KW-0472">Membrane</keyword>
<feature type="domain" description="RCK C-terminal" evidence="4">
    <location>
        <begin position="254"/>
        <end position="338"/>
    </location>
</feature>
<dbReference type="PANTHER" id="PTHR43833">
    <property type="entry name" value="POTASSIUM CHANNEL PROTEIN 2-RELATED-RELATED"/>
    <property type="match status" value="1"/>
</dbReference>
<dbReference type="SUPFAM" id="SSF81324">
    <property type="entry name" value="Voltage-gated potassium channels"/>
    <property type="match status" value="1"/>
</dbReference>
<dbReference type="InterPro" id="IPR036721">
    <property type="entry name" value="RCK_C_sf"/>
</dbReference>
<feature type="transmembrane region" description="Helical" evidence="2">
    <location>
        <begin position="12"/>
        <end position="32"/>
    </location>
</feature>
<evidence type="ECO:0000256" key="1">
    <source>
        <dbReference type="ARBA" id="ARBA00004651"/>
    </source>
</evidence>
<dbReference type="PROSITE" id="PS51201">
    <property type="entry name" value="RCK_N"/>
    <property type="match status" value="1"/>
</dbReference>
<sequence>MVRSRRLEARLALPLALVAAVTAVGTVGYWILWRPYGASWLDALYMTFITITTIGYSEPFPLGRTGRVLTMIVGTTGIASLFYVFGIFMDYLVEMGTSGERRKRQMERTVAAMSQHVILTGLGRVGHQAAEELKQAQEPFVVIERDPERVQWAVDQGYVVIEGDATEDETLKLAGVERAKGLIAATGDDAANLFIVLSARALNPDLYIVARSEDASVIPKMLKAGANRVIDPYSIGGRRLASLVLHPAVVDFLETTLRRGGAPISIEDILVTRDSPLVGKTIAELNLNRRYGIVVLAIIRGHETLVSPAAECEFKPGDQVIVMATVEQLEKFVREMEVQEEANRKERLAHEEKGA</sequence>
<feature type="transmembrane region" description="Helical" evidence="2">
    <location>
        <begin position="68"/>
        <end position="93"/>
    </location>
</feature>
<dbReference type="InterPro" id="IPR013099">
    <property type="entry name" value="K_chnl_dom"/>
</dbReference>
<dbReference type="Gene3D" id="3.40.50.720">
    <property type="entry name" value="NAD(P)-binding Rossmann-like Domain"/>
    <property type="match status" value="1"/>
</dbReference>
<comment type="subcellular location">
    <subcellularLocation>
        <location evidence="1">Cell membrane</location>
        <topology evidence="1">Multi-pass membrane protein</topology>
    </subcellularLocation>
</comment>
<keyword evidence="2" id="KW-1133">Transmembrane helix</keyword>
<keyword evidence="5" id="KW-0406">Ion transport</keyword>
<dbReference type="PROSITE" id="PS51202">
    <property type="entry name" value="RCK_C"/>
    <property type="match status" value="1"/>
</dbReference>
<dbReference type="Proteomes" id="UP000885759">
    <property type="component" value="Unassembled WGS sequence"/>
</dbReference>
<dbReference type="InterPro" id="IPR003148">
    <property type="entry name" value="RCK_N"/>
</dbReference>
<dbReference type="GO" id="GO:0008324">
    <property type="term" value="F:monoatomic cation transmembrane transporter activity"/>
    <property type="evidence" value="ECO:0007669"/>
    <property type="project" value="InterPro"/>
</dbReference>
<dbReference type="InterPro" id="IPR050721">
    <property type="entry name" value="Trk_Ktr_HKT_K-transport"/>
</dbReference>
<dbReference type="Pfam" id="PF07885">
    <property type="entry name" value="Ion_trans_2"/>
    <property type="match status" value="1"/>
</dbReference>
<dbReference type="PANTHER" id="PTHR43833:SF9">
    <property type="entry name" value="POTASSIUM CHANNEL PROTEIN YUGO-RELATED"/>
    <property type="match status" value="1"/>
</dbReference>
<accession>A0A7C4V5G6</accession>
<dbReference type="AlphaFoldDB" id="A0A7C4V5G6"/>
<feature type="transmembrane region" description="Helical" evidence="2">
    <location>
        <begin position="38"/>
        <end position="56"/>
    </location>
</feature>
<organism evidence="5">
    <name type="scientific">Oceanithermus profundus</name>
    <dbReference type="NCBI Taxonomy" id="187137"/>
    <lineage>
        <taxon>Bacteria</taxon>
        <taxon>Thermotogati</taxon>
        <taxon>Deinococcota</taxon>
        <taxon>Deinococci</taxon>
        <taxon>Thermales</taxon>
        <taxon>Thermaceae</taxon>
        <taxon>Oceanithermus</taxon>
    </lineage>
</organism>
<keyword evidence="5" id="KW-0407">Ion channel</keyword>
<dbReference type="GO" id="GO:0006813">
    <property type="term" value="P:potassium ion transport"/>
    <property type="evidence" value="ECO:0007669"/>
    <property type="project" value="InterPro"/>
</dbReference>
<dbReference type="InterPro" id="IPR036291">
    <property type="entry name" value="NAD(P)-bd_dom_sf"/>
</dbReference>
<evidence type="ECO:0000259" key="4">
    <source>
        <dbReference type="PROSITE" id="PS51202"/>
    </source>
</evidence>
<protein>
    <submittedName>
        <fullName evidence="5">Potassium channel protein</fullName>
    </submittedName>
</protein>
<dbReference type="GO" id="GO:0005886">
    <property type="term" value="C:plasma membrane"/>
    <property type="evidence" value="ECO:0007669"/>
    <property type="project" value="UniProtKB-SubCell"/>
</dbReference>
<dbReference type="Pfam" id="PF02254">
    <property type="entry name" value="TrkA_N"/>
    <property type="match status" value="1"/>
</dbReference>
<comment type="caution">
    <text evidence="5">The sequence shown here is derived from an EMBL/GenBank/DDBJ whole genome shotgun (WGS) entry which is preliminary data.</text>
</comment>
<evidence type="ECO:0000313" key="5">
    <source>
        <dbReference type="EMBL" id="HGY08991.1"/>
    </source>
</evidence>
<gene>
    <name evidence="5" type="ORF">ENK37_02900</name>
</gene>
<dbReference type="SUPFAM" id="SSF116726">
    <property type="entry name" value="TrkA C-terminal domain-like"/>
    <property type="match status" value="1"/>
</dbReference>
<name>A0A7C4V5G6_9DEIN</name>
<dbReference type="EMBL" id="DRPZ01000075">
    <property type="protein sequence ID" value="HGY08991.1"/>
    <property type="molecule type" value="Genomic_DNA"/>
</dbReference>
<reference evidence="5" key="1">
    <citation type="journal article" date="2020" name="mSystems">
        <title>Genome- and Community-Level Interaction Insights into Carbon Utilization and Element Cycling Functions of Hydrothermarchaeota in Hydrothermal Sediment.</title>
        <authorList>
            <person name="Zhou Z."/>
            <person name="Liu Y."/>
            <person name="Xu W."/>
            <person name="Pan J."/>
            <person name="Luo Z.H."/>
            <person name="Li M."/>
        </authorList>
    </citation>
    <scope>NUCLEOTIDE SEQUENCE [LARGE SCALE GENOMIC DNA]</scope>
    <source>
        <strain evidence="5">HyVt-570</strain>
    </source>
</reference>
<evidence type="ECO:0000259" key="3">
    <source>
        <dbReference type="PROSITE" id="PS51201"/>
    </source>
</evidence>
<dbReference type="Pfam" id="PF02080">
    <property type="entry name" value="TrkA_C"/>
    <property type="match status" value="1"/>
</dbReference>
<dbReference type="Gene3D" id="1.10.287.70">
    <property type="match status" value="1"/>
</dbReference>
<evidence type="ECO:0000256" key="2">
    <source>
        <dbReference type="SAM" id="Phobius"/>
    </source>
</evidence>
<dbReference type="Gene3D" id="3.30.70.1450">
    <property type="entry name" value="Regulator of K+ conductance, C-terminal domain"/>
    <property type="match status" value="1"/>
</dbReference>
<keyword evidence="2" id="KW-0812">Transmembrane</keyword>